<evidence type="ECO:0000313" key="1">
    <source>
        <dbReference type="EMBL" id="GLB48912.1"/>
    </source>
</evidence>
<evidence type="ECO:0008006" key="3">
    <source>
        <dbReference type="Google" id="ProtNLM"/>
    </source>
</evidence>
<organism evidence="1 2">
    <name type="scientific">Neptunitalea lumnitzerae</name>
    <dbReference type="NCBI Taxonomy" id="2965509"/>
    <lineage>
        <taxon>Bacteria</taxon>
        <taxon>Pseudomonadati</taxon>
        <taxon>Bacteroidota</taxon>
        <taxon>Flavobacteriia</taxon>
        <taxon>Flavobacteriales</taxon>
        <taxon>Flavobacteriaceae</taxon>
        <taxon>Neptunitalea</taxon>
    </lineage>
</organism>
<dbReference type="RefSeq" id="WP_281764536.1">
    <property type="nucleotide sequence ID" value="NZ_BRVO01000001.1"/>
</dbReference>
<sequence length="238" mass="26703">MCTVSYIHTGTEVVITSNRDEHTNRPAAVAPQTYLSNGKQVIFPKDVVGGGTWFAIDDKGNAVVLLNGAKEKHIPKPPYRVSRGIIVTSLISSECIVDGWKSVDLNHVEPFTLVIYEDGNLFETYWDGISKHITKLNAQQPHVWSSSTLYEPSIRTIRAKWFYDFTSQPDKLDAFKILDFHKHSHSGNKEYGLQINRQGIFKTVSITQLVLKNNIPKVTYIDTAKSTEVIALFPKAAV</sequence>
<gene>
    <name evidence="1" type="ORF">Y10_12800</name>
</gene>
<dbReference type="PANTHER" id="PTHR17985">
    <property type="entry name" value="SER/THR-RICH PROTEIN T10 IN DGCR REGION"/>
    <property type="match status" value="1"/>
</dbReference>
<evidence type="ECO:0000313" key="2">
    <source>
        <dbReference type="Proteomes" id="UP001143543"/>
    </source>
</evidence>
<dbReference type="PANTHER" id="PTHR17985:SF8">
    <property type="entry name" value="TRANSPORT AND GOLGI ORGANIZATION PROTEIN 2 HOMOLOG"/>
    <property type="match status" value="1"/>
</dbReference>
<dbReference type="Pfam" id="PF05742">
    <property type="entry name" value="TANGO2"/>
    <property type="match status" value="1"/>
</dbReference>
<comment type="caution">
    <text evidence="1">The sequence shown here is derived from an EMBL/GenBank/DDBJ whole genome shotgun (WGS) entry which is preliminary data.</text>
</comment>
<dbReference type="EMBL" id="BRVO01000001">
    <property type="protein sequence ID" value="GLB48912.1"/>
    <property type="molecule type" value="Genomic_DNA"/>
</dbReference>
<protein>
    <recommendedName>
        <fullName evidence="3">Transport and Golgi organisation 2</fullName>
    </recommendedName>
</protein>
<reference evidence="1" key="1">
    <citation type="submission" date="2022-07" db="EMBL/GenBank/DDBJ databases">
        <title>Taxonomy of Novel Oxalotrophic and Methylotrophic Bacteria.</title>
        <authorList>
            <person name="Sahin N."/>
            <person name="Tani A."/>
        </authorList>
    </citation>
    <scope>NUCLEOTIDE SEQUENCE</scope>
    <source>
        <strain evidence="1">Y10</strain>
    </source>
</reference>
<name>A0ABQ5MIZ6_9FLAO</name>
<keyword evidence="2" id="KW-1185">Reference proteome</keyword>
<dbReference type="Proteomes" id="UP001143543">
    <property type="component" value="Unassembled WGS sequence"/>
</dbReference>
<dbReference type="InterPro" id="IPR008551">
    <property type="entry name" value="TANGO2"/>
</dbReference>
<accession>A0ABQ5MIZ6</accession>
<proteinExistence type="predicted"/>